<accession>A0ABU2X291</accession>
<evidence type="ECO:0000313" key="1">
    <source>
        <dbReference type="EMBL" id="MDT0532266.1"/>
    </source>
</evidence>
<dbReference type="Proteomes" id="UP001180973">
    <property type="component" value="Unassembled WGS sequence"/>
</dbReference>
<organism evidence="1 2">
    <name type="scientific">Micromonospora reichwaldensis</name>
    <dbReference type="NCBI Taxonomy" id="3075516"/>
    <lineage>
        <taxon>Bacteria</taxon>
        <taxon>Bacillati</taxon>
        <taxon>Actinomycetota</taxon>
        <taxon>Actinomycetes</taxon>
        <taxon>Micromonosporales</taxon>
        <taxon>Micromonosporaceae</taxon>
        <taxon>Micromonospora</taxon>
    </lineage>
</organism>
<evidence type="ECO:0000313" key="2">
    <source>
        <dbReference type="Proteomes" id="UP001180973"/>
    </source>
</evidence>
<dbReference type="RefSeq" id="WP_311414060.1">
    <property type="nucleotide sequence ID" value="NZ_JAVRFL010000036.1"/>
</dbReference>
<name>A0ABU2X291_9ACTN</name>
<protein>
    <submittedName>
        <fullName evidence="1">Uncharacterized protein</fullName>
    </submittedName>
</protein>
<dbReference type="EMBL" id="JAVRFL010000036">
    <property type="protein sequence ID" value="MDT0532266.1"/>
    <property type="molecule type" value="Genomic_DNA"/>
</dbReference>
<comment type="caution">
    <text evidence="1">The sequence shown here is derived from an EMBL/GenBank/DDBJ whole genome shotgun (WGS) entry which is preliminary data.</text>
</comment>
<sequence>MAVLVLRAVAATSSNEICASPQITGKIGMRVNTGVWHRDGYAFALIDPVRFGNFEEAQMPLIPPDSVAAVQIWSGADGPSM</sequence>
<keyword evidence="2" id="KW-1185">Reference proteome</keyword>
<proteinExistence type="predicted"/>
<gene>
    <name evidence="1" type="ORF">RM555_25020</name>
</gene>
<reference evidence="1" key="1">
    <citation type="submission" date="2023-09" db="EMBL/GenBank/DDBJ databases">
        <title>30 novel species of actinomycetes from the DSMZ collection.</title>
        <authorList>
            <person name="Nouioui I."/>
        </authorList>
    </citation>
    <scope>NUCLEOTIDE SEQUENCE</scope>
    <source>
        <strain evidence="1">DSM 115977</strain>
    </source>
</reference>